<evidence type="ECO:0000256" key="4">
    <source>
        <dbReference type="ARBA" id="ARBA00023157"/>
    </source>
</evidence>
<name>A0A6J2K5R4_BOMMA</name>
<dbReference type="GeneID" id="114247517"/>
<reference evidence="9" key="1">
    <citation type="submission" date="2025-08" db="UniProtKB">
        <authorList>
            <consortium name="RefSeq"/>
        </authorList>
    </citation>
    <scope>IDENTIFICATION</scope>
    <source>
        <tissue evidence="9">Silk gland</tissue>
    </source>
</reference>
<dbReference type="OrthoDB" id="19653at2759"/>
<dbReference type="InterPro" id="IPR002018">
    <property type="entry name" value="CarbesteraseB"/>
</dbReference>
<keyword evidence="4" id="KW-1015">Disulfide bond</keyword>
<dbReference type="InterPro" id="IPR019819">
    <property type="entry name" value="Carboxylesterase_B_CS"/>
</dbReference>
<keyword evidence="3 6" id="KW-0378">Hydrolase</keyword>
<keyword evidence="2" id="KW-0719">Serine esterase</keyword>
<gene>
    <name evidence="9" type="primary">LOC114247517</name>
</gene>
<protein>
    <recommendedName>
        <fullName evidence="6">Carboxylic ester hydrolase</fullName>
        <ecNumber evidence="6">3.1.1.-</ecNumber>
    </recommendedName>
</protein>
<keyword evidence="8" id="KW-1185">Reference proteome</keyword>
<dbReference type="PANTHER" id="PTHR43142">
    <property type="entry name" value="CARBOXYLIC ESTER HYDROLASE"/>
    <property type="match status" value="1"/>
</dbReference>
<evidence type="ECO:0000259" key="7">
    <source>
        <dbReference type="Pfam" id="PF00135"/>
    </source>
</evidence>
<evidence type="ECO:0000313" key="8">
    <source>
        <dbReference type="Proteomes" id="UP000504629"/>
    </source>
</evidence>
<dbReference type="PANTHER" id="PTHR43142:SF1">
    <property type="entry name" value="CARBOXYLIC ESTER HYDROLASE"/>
    <property type="match status" value="1"/>
</dbReference>
<evidence type="ECO:0000256" key="2">
    <source>
        <dbReference type="ARBA" id="ARBA00022487"/>
    </source>
</evidence>
<dbReference type="PROSITE" id="PS00122">
    <property type="entry name" value="CARBOXYLESTERASE_B_1"/>
    <property type="match status" value="1"/>
</dbReference>
<comment type="similarity">
    <text evidence="1 6">Belongs to the type-B carboxylesterase/lipase family.</text>
</comment>
<evidence type="ECO:0000256" key="5">
    <source>
        <dbReference type="ARBA" id="ARBA00023180"/>
    </source>
</evidence>
<accession>A0A6J2K5R4</accession>
<evidence type="ECO:0000256" key="6">
    <source>
        <dbReference type="RuleBase" id="RU361235"/>
    </source>
</evidence>
<sequence>MSEPIVHVNEGKLKGNVATTVKDVQYYSFKGIPYAKPPVGELRFAIPQPPESWKGVRDATKDCNICAQVDKLTGNVVGDEDCLYLNVYTPKLPTSSSELLPVMFFIHGGGFIFGNGTDTAKHGPDFLIEKDVVIVSFNFRIGILGFLALGCKDAPGNMGLRDQVMALKWVQRNISKFGGDPNNVTIFGISAGGSSVEYHLLSPLSRGLFHKAIAQSGSSLVHWAQNDKDKIKTLAARIPTVKGKVITDSEELLKYFKDLPTNELIKLSFKAIQTDEFRGGIHFGFVPTVEESGDWEPFLGESSYQLLAKGEFAKVPFMTGLSEREGLLMVLLGPQVLDKLAKEKKFIDYFPFVLDPVEETKLESRLKSIYLEGEQTSKDVDGFAINYFTDVDFLGGIYTAATLIAKHNSPVYLYEFCYDGALNYLKKLNQIDRVGAAHADEGGYILRCEALKDALSDTDKRVQEVLLTLWTNFARYGNPTPKTDNLITTNWEPIAETGAACLVIDKDLSMKYELYPERMKLFLEMYEKKFGCK</sequence>
<dbReference type="InterPro" id="IPR029058">
    <property type="entry name" value="AB_hydrolase_fold"/>
</dbReference>
<evidence type="ECO:0000313" key="9">
    <source>
        <dbReference type="RefSeq" id="XP_028036302.1"/>
    </source>
</evidence>
<dbReference type="RefSeq" id="XP_028036302.1">
    <property type="nucleotide sequence ID" value="XM_028180501.1"/>
</dbReference>
<dbReference type="Gene3D" id="3.40.50.1820">
    <property type="entry name" value="alpha/beta hydrolase"/>
    <property type="match status" value="1"/>
</dbReference>
<dbReference type="Proteomes" id="UP000504629">
    <property type="component" value="Unplaced"/>
</dbReference>
<keyword evidence="5" id="KW-0325">Glycoprotein</keyword>
<dbReference type="PROSITE" id="PS00941">
    <property type="entry name" value="CARBOXYLESTERASE_B_2"/>
    <property type="match status" value="1"/>
</dbReference>
<dbReference type="KEGG" id="bman:114247517"/>
<dbReference type="Pfam" id="PF00135">
    <property type="entry name" value="COesterase"/>
    <property type="match status" value="1"/>
</dbReference>
<dbReference type="InterPro" id="IPR019826">
    <property type="entry name" value="Carboxylesterase_B_AS"/>
</dbReference>
<evidence type="ECO:0000256" key="1">
    <source>
        <dbReference type="ARBA" id="ARBA00005964"/>
    </source>
</evidence>
<dbReference type="GO" id="GO:0052689">
    <property type="term" value="F:carboxylic ester hydrolase activity"/>
    <property type="evidence" value="ECO:0007669"/>
    <property type="project" value="UniProtKB-KW"/>
</dbReference>
<proteinExistence type="inferred from homology"/>
<organism evidence="8 9">
    <name type="scientific">Bombyx mandarina</name>
    <name type="common">Wild silk moth</name>
    <name type="synonym">Wild silkworm</name>
    <dbReference type="NCBI Taxonomy" id="7092"/>
    <lineage>
        <taxon>Eukaryota</taxon>
        <taxon>Metazoa</taxon>
        <taxon>Ecdysozoa</taxon>
        <taxon>Arthropoda</taxon>
        <taxon>Hexapoda</taxon>
        <taxon>Insecta</taxon>
        <taxon>Pterygota</taxon>
        <taxon>Neoptera</taxon>
        <taxon>Endopterygota</taxon>
        <taxon>Lepidoptera</taxon>
        <taxon>Glossata</taxon>
        <taxon>Ditrysia</taxon>
        <taxon>Bombycoidea</taxon>
        <taxon>Bombycidae</taxon>
        <taxon>Bombycinae</taxon>
        <taxon>Bombyx</taxon>
    </lineage>
</organism>
<evidence type="ECO:0000256" key="3">
    <source>
        <dbReference type="ARBA" id="ARBA00022801"/>
    </source>
</evidence>
<feature type="domain" description="Carboxylesterase type B" evidence="7">
    <location>
        <begin position="3"/>
        <end position="520"/>
    </location>
</feature>
<dbReference type="SUPFAM" id="SSF53474">
    <property type="entry name" value="alpha/beta-Hydrolases"/>
    <property type="match status" value="1"/>
</dbReference>
<dbReference type="EC" id="3.1.1.-" evidence="6"/>
<dbReference type="AlphaFoldDB" id="A0A6J2K5R4"/>